<reference evidence="2" key="1">
    <citation type="submission" date="2020-08" db="EMBL/GenBank/DDBJ databases">
        <title>Multicomponent nature underlies the extraordinary mechanical properties of spider dragline silk.</title>
        <authorList>
            <person name="Kono N."/>
            <person name="Nakamura H."/>
            <person name="Mori M."/>
            <person name="Yoshida Y."/>
            <person name="Ohtoshi R."/>
            <person name="Malay A.D."/>
            <person name="Moran D.A.P."/>
            <person name="Tomita M."/>
            <person name="Numata K."/>
            <person name="Arakawa K."/>
        </authorList>
    </citation>
    <scope>NUCLEOTIDE SEQUENCE</scope>
</reference>
<evidence type="ECO:0000256" key="1">
    <source>
        <dbReference type="SAM" id="MobiDB-lite"/>
    </source>
</evidence>
<keyword evidence="3" id="KW-1185">Reference proteome</keyword>
<comment type="caution">
    <text evidence="2">The sequence shown here is derived from an EMBL/GenBank/DDBJ whole genome shotgun (WGS) entry which is preliminary data.</text>
</comment>
<dbReference type="AlphaFoldDB" id="A0A8X6TG24"/>
<dbReference type="Proteomes" id="UP000887013">
    <property type="component" value="Unassembled WGS sequence"/>
</dbReference>
<feature type="region of interest" description="Disordered" evidence="1">
    <location>
        <begin position="56"/>
        <end position="78"/>
    </location>
</feature>
<dbReference type="EMBL" id="BMAW01057424">
    <property type="protein sequence ID" value="GFT10997.1"/>
    <property type="molecule type" value="Genomic_DNA"/>
</dbReference>
<organism evidence="2 3">
    <name type="scientific">Nephila pilipes</name>
    <name type="common">Giant wood spider</name>
    <name type="synonym">Nephila maculata</name>
    <dbReference type="NCBI Taxonomy" id="299642"/>
    <lineage>
        <taxon>Eukaryota</taxon>
        <taxon>Metazoa</taxon>
        <taxon>Ecdysozoa</taxon>
        <taxon>Arthropoda</taxon>
        <taxon>Chelicerata</taxon>
        <taxon>Arachnida</taxon>
        <taxon>Araneae</taxon>
        <taxon>Araneomorphae</taxon>
        <taxon>Entelegynae</taxon>
        <taxon>Araneoidea</taxon>
        <taxon>Nephilidae</taxon>
        <taxon>Nephila</taxon>
    </lineage>
</organism>
<protein>
    <submittedName>
        <fullName evidence="2">Uncharacterized protein</fullName>
    </submittedName>
</protein>
<accession>A0A8X6TG24</accession>
<sequence>MTVSSYIESLMDHFKTISKPAIAVHSSLRKCLPQKLKICHIPIGRGQPYWKITGSMDPSAEKKMESSNTCDGLIERDE</sequence>
<evidence type="ECO:0000313" key="3">
    <source>
        <dbReference type="Proteomes" id="UP000887013"/>
    </source>
</evidence>
<evidence type="ECO:0000313" key="2">
    <source>
        <dbReference type="EMBL" id="GFT10997.1"/>
    </source>
</evidence>
<gene>
    <name evidence="2" type="ORF">NPIL_451111</name>
</gene>
<proteinExistence type="predicted"/>
<name>A0A8X6TG24_NEPPI</name>